<protein>
    <submittedName>
        <fullName evidence="1">Uncharacterized protein</fullName>
    </submittedName>
</protein>
<keyword evidence="2" id="KW-1185">Reference proteome</keyword>
<dbReference type="AlphaFoldDB" id="A0A2A2KYT5"/>
<comment type="caution">
    <text evidence="1">The sequence shown here is derived from an EMBL/GenBank/DDBJ whole genome shotgun (WGS) entry which is preliminary data.</text>
</comment>
<name>A0A2A2KYT5_9BILA</name>
<reference evidence="1 2" key="1">
    <citation type="journal article" date="2017" name="Curr. Biol.">
        <title>Genome architecture and evolution of a unichromosomal asexual nematode.</title>
        <authorList>
            <person name="Fradin H."/>
            <person name="Zegar C."/>
            <person name="Gutwein M."/>
            <person name="Lucas J."/>
            <person name="Kovtun M."/>
            <person name="Corcoran D."/>
            <person name="Baugh L.R."/>
            <person name="Kiontke K."/>
            <person name="Gunsalus K."/>
            <person name="Fitch D.H."/>
            <person name="Piano F."/>
        </authorList>
    </citation>
    <scope>NUCLEOTIDE SEQUENCE [LARGE SCALE GENOMIC DNA]</scope>
    <source>
        <strain evidence="1">PF1309</strain>
    </source>
</reference>
<evidence type="ECO:0000313" key="1">
    <source>
        <dbReference type="EMBL" id="PAV78999.1"/>
    </source>
</evidence>
<evidence type="ECO:0000313" key="2">
    <source>
        <dbReference type="Proteomes" id="UP000218231"/>
    </source>
</evidence>
<sequence length="214" mass="25427">MRKKILGKNASIGFEIGHLIPHFLSRSNDESLLILQNIEVNQYMGRLFEHRLCENLRSLIKNKRPNDRMTMEIVAELLYPNYNNSEESFVPEFILYAYRIHQLGKGSYEIVFSLPNPYSVFRSEYQQKSTYFINPILKLANSPEKNTYFSLLPKKEANFHLPHYCFICEKSVYYLMNHFLIHREVLDKACDHPGCNYKTHRADILQRHKKKHNK</sequence>
<dbReference type="EMBL" id="LIAE01007484">
    <property type="protein sequence ID" value="PAV78999.1"/>
    <property type="molecule type" value="Genomic_DNA"/>
</dbReference>
<accession>A0A2A2KYT5</accession>
<dbReference type="Proteomes" id="UP000218231">
    <property type="component" value="Unassembled WGS sequence"/>
</dbReference>
<gene>
    <name evidence="1" type="ORF">WR25_07731</name>
</gene>
<organism evidence="1 2">
    <name type="scientific">Diploscapter pachys</name>
    <dbReference type="NCBI Taxonomy" id="2018661"/>
    <lineage>
        <taxon>Eukaryota</taxon>
        <taxon>Metazoa</taxon>
        <taxon>Ecdysozoa</taxon>
        <taxon>Nematoda</taxon>
        <taxon>Chromadorea</taxon>
        <taxon>Rhabditida</taxon>
        <taxon>Rhabditina</taxon>
        <taxon>Rhabditomorpha</taxon>
        <taxon>Rhabditoidea</taxon>
        <taxon>Rhabditidae</taxon>
        <taxon>Diploscapter</taxon>
    </lineage>
</organism>
<proteinExistence type="predicted"/>